<dbReference type="OrthoDB" id="346839at2759"/>
<evidence type="ECO:0000313" key="4">
    <source>
        <dbReference type="EMBL" id="KIY47904.1"/>
    </source>
</evidence>
<reference evidence="4 5" key="1">
    <citation type="journal article" date="2015" name="Fungal Genet. Biol.">
        <title>Evolution of novel wood decay mechanisms in Agaricales revealed by the genome sequences of Fistulina hepatica and Cylindrobasidium torrendii.</title>
        <authorList>
            <person name="Floudas D."/>
            <person name="Held B.W."/>
            <person name="Riley R."/>
            <person name="Nagy L.G."/>
            <person name="Koehler G."/>
            <person name="Ransdell A.S."/>
            <person name="Younus H."/>
            <person name="Chow J."/>
            <person name="Chiniquy J."/>
            <person name="Lipzen A."/>
            <person name="Tritt A."/>
            <person name="Sun H."/>
            <person name="Haridas S."/>
            <person name="LaButti K."/>
            <person name="Ohm R.A."/>
            <person name="Kues U."/>
            <person name="Blanchette R.A."/>
            <person name="Grigoriev I.V."/>
            <person name="Minto R.E."/>
            <person name="Hibbett D.S."/>
        </authorList>
    </citation>
    <scope>NUCLEOTIDE SEQUENCE [LARGE SCALE GENOMIC DNA]</scope>
    <source>
        <strain evidence="4 5">ATCC 64428</strain>
    </source>
</reference>
<dbReference type="SUPFAM" id="SSF54928">
    <property type="entry name" value="RNA-binding domain, RBD"/>
    <property type="match status" value="1"/>
</dbReference>
<evidence type="ECO:0000256" key="1">
    <source>
        <dbReference type="ARBA" id="ARBA00022884"/>
    </source>
</evidence>
<sequence>MDVKEEDIEVHIPSPLKSLIAYTLWPQELFRKTVGPLKESFIVYNSHGKSKGMAVVHFFRPTDAAVAREKYNGKVVDGKRPIKIEIMSDEPPAEQSSIQRQSLFSRIQGAAIPAPATYVAGPRRLNKRVIPYKKTAAELDKEMDDYRAAIDD</sequence>
<evidence type="ECO:0000256" key="2">
    <source>
        <dbReference type="PROSITE-ProRule" id="PRU00176"/>
    </source>
</evidence>
<keyword evidence="5" id="KW-1185">Reference proteome</keyword>
<dbReference type="AlphaFoldDB" id="A0A0D7ABW7"/>
<dbReference type="InterPro" id="IPR051229">
    <property type="entry name" value="ALYREF_mRNA_export"/>
</dbReference>
<evidence type="ECO:0000313" key="5">
    <source>
        <dbReference type="Proteomes" id="UP000054144"/>
    </source>
</evidence>
<dbReference type="Proteomes" id="UP000054144">
    <property type="component" value="Unassembled WGS sequence"/>
</dbReference>
<dbReference type="GO" id="GO:0005634">
    <property type="term" value="C:nucleus"/>
    <property type="evidence" value="ECO:0007669"/>
    <property type="project" value="TreeGrafter"/>
</dbReference>
<accession>A0A0D7ABW7</accession>
<dbReference type="PROSITE" id="PS50102">
    <property type="entry name" value="RRM"/>
    <property type="match status" value="1"/>
</dbReference>
<dbReference type="PANTHER" id="PTHR19965">
    <property type="entry name" value="RNA AND EXPORT FACTOR BINDING PROTEIN"/>
    <property type="match status" value="1"/>
</dbReference>
<evidence type="ECO:0000259" key="3">
    <source>
        <dbReference type="PROSITE" id="PS50102"/>
    </source>
</evidence>
<dbReference type="InterPro" id="IPR000504">
    <property type="entry name" value="RRM_dom"/>
</dbReference>
<gene>
    <name evidence="4" type="ORF">FISHEDRAFT_44384</name>
</gene>
<feature type="domain" description="RRM" evidence="3">
    <location>
        <begin position="27"/>
        <end position="89"/>
    </location>
</feature>
<dbReference type="InterPro" id="IPR012677">
    <property type="entry name" value="Nucleotide-bd_a/b_plait_sf"/>
</dbReference>
<dbReference type="Pfam" id="PF00076">
    <property type="entry name" value="RRM_1"/>
    <property type="match status" value="1"/>
</dbReference>
<proteinExistence type="predicted"/>
<protein>
    <recommendedName>
        <fullName evidence="3">RRM domain-containing protein</fullName>
    </recommendedName>
</protein>
<dbReference type="InterPro" id="IPR035979">
    <property type="entry name" value="RBD_domain_sf"/>
</dbReference>
<dbReference type="EMBL" id="KN881914">
    <property type="protein sequence ID" value="KIY47904.1"/>
    <property type="molecule type" value="Genomic_DNA"/>
</dbReference>
<organism evidence="4 5">
    <name type="scientific">Fistulina hepatica ATCC 64428</name>
    <dbReference type="NCBI Taxonomy" id="1128425"/>
    <lineage>
        <taxon>Eukaryota</taxon>
        <taxon>Fungi</taxon>
        <taxon>Dikarya</taxon>
        <taxon>Basidiomycota</taxon>
        <taxon>Agaricomycotina</taxon>
        <taxon>Agaricomycetes</taxon>
        <taxon>Agaricomycetidae</taxon>
        <taxon>Agaricales</taxon>
        <taxon>Fistulinaceae</taxon>
        <taxon>Fistulina</taxon>
    </lineage>
</organism>
<dbReference type="PANTHER" id="PTHR19965:SF35">
    <property type="entry name" value="RNA ANNEALING PROTEIN YRA1"/>
    <property type="match status" value="1"/>
</dbReference>
<dbReference type="Gene3D" id="3.30.70.330">
    <property type="match status" value="1"/>
</dbReference>
<keyword evidence="1 2" id="KW-0694">RNA-binding</keyword>
<dbReference type="GO" id="GO:0003729">
    <property type="term" value="F:mRNA binding"/>
    <property type="evidence" value="ECO:0007669"/>
    <property type="project" value="TreeGrafter"/>
</dbReference>
<name>A0A0D7ABW7_9AGAR</name>